<dbReference type="GO" id="GO:0005762">
    <property type="term" value="C:mitochondrial large ribosomal subunit"/>
    <property type="evidence" value="ECO:0007669"/>
    <property type="project" value="InterPro"/>
</dbReference>
<dbReference type="Gene3D" id="6.10.250.3440">
    <property type="match status" value="1"/>
</dbReference>
<evidence type="ECO:0000313" key="11">
    <source>
        <dbReference type="Proteomes" id="UP001075354"/>
    </source>
</evidence>
<evidence type="ECO:0000256" key="9">
    <source>
        <dbReference type="SAM" id="MobiDB-lite"/>
    </source>
</evidence>
<feature type="region of interest" description="Disordered" evidence="9">
    <location>
        <begin position="181"/>
        <end position="202"/>
    </location>
</feature>
<dbReference type="InterPro" id="IPR019192">
    <property type="entry name" value="Ribosomal_mL40"/>
</dbReference>
<comment type="caution">
    <text evidence="10">The sequence shown here is derived from an EMBL/GenBank/DDBJ whole genome shotgun (WGS) entry which is preliminary data.</text>
</comment>
<dbReference type="PANTHER" id="PTHR13359:SF2">
    <property type="entry name" value="LARGE RIBOSOMAL SUBUNIT PROTEIN ML40"/>
    <property type="match status" value="1"/>
</dbReference>
<evidence type="ECO:0000256" key="2">
    <source>
        <dbReference type="ARBA" id="ARBA00009360"/>
    </source>
</evidence>
<dbReference type="InterPro" id="IPR039145">
    <property type="entry name" value="Ribosomal_mL40_metazoa/plant"/>
</dbReference>
<proteinExistence type="inferred from homology"/>
<evidence type="ECO:0000256" key="8">
    <source>
        <dbReference type="ARBA" id="ARBA00083752"/>
    </source>
</evidence>
<keyword evidence="4" id="KW-0689">Ribosomal protein</keyword>
<comment type="subcellular location">
    <subcellularLocation>
        <location evidence="1">Mitochondrion</location>
    </subcellularLocation>
</comment>
<evidence type="ECO:0000256" key="5">
    <source>
        <dbReference type="ARBA" id="ARBA00023128"/>
    </source>
</evidence>
<dbReference type="PANTHER" id="PTHR13359">
    <property type="entry name" value="39S RIBOSOMAL PROTEIN L40, MITOCHONDRIAL"/>
    <property type="match status" value="1"/>
</dbReference>
<keyword evidence="5" id="KW-0496">Mitochondrion</keyword>
<keyword evidence="6" id="KW-0687">Ribonucleoprotein</keyword>
<dbReference type="FunFam" id="6.10.250.3440:FF:000001">
    <property type="entry name" value="Mitochondrial ribosomal protein L40"/>
    <property type="match status" value="1"/>
</dbReference>
<organism evidence="10 11">
    <name type="scientific">Megalurothrips usitatus</name>
    <name type="common">bean blossom thrips</name>
    <dbReference type="NCBI Taxonomy" id="439358"/>
    <lineage>
        <taxon>Eukaryota</taxon>
        <taxon>Metazoa</taxon>
        <taxon>Ecdysozoa</taxon>
        <taxon>Arthropoda</taxon>
        <taxon>Hexapoda</taxon>
        <taxon>Insecta</taxon>
        <taxon>Pterygota</taxon>
        <taxon>Neoptera</taxon>
        <taxon>Paraneoptera</taxon>
        <taxon>Thysanoptera</taxon>
        <taxon>Terebrantia</taxon>
        <taxon>Thripoidea</taxon>
        <taxon>Thripidae</taxon>
        <taxon>Megalurothrips</taxon>
    </lineage>
</organism>
<name>A0AAV7XV50_9NEOP</name>
<dbReference type="Proteomes" id="UP001075354">
    <property type="component" value="Chromosome 4"/>
</dbReference>
<protein>
    <recommendedName>
        <fullName evidence="7">Large ribosomal subunit protein mL40</fullName>
    </recommendedName>
    <alternativeName>
        <fullName evidence="8">39S ribosomal protein L40, mitochondrial</fullName>
    </alternativeName>
</protein>
<accession>A0AAV7XV50</accession>
<sequence length="202" mass="23680">MNLPILFSRFAVGVIRQGPIALSTRNISMNSANFIYPSQCLYAEPLRARKKLDPGQLKLREEKRKRKLEREIRRLAKHAQSLKPIEEMQLPLHIQDQVNQRTRAVLDISPDEEERRALLLKQWSYHRQREHYTDTKMLNRIAYSQSIALDELRHESEELYQAAIKVDESLLPISVRGPTLTPPIKDYDSPDGDYQNTSFKWD</sequence>
<evidence type="ECO:0000256" key="7">
    <source>
        <dbReference type="ARBA" id="ARBA00035192"/>
    </source>
</evidence>
<keyword evidence="11" id="KW-1185">Reference proteome</keyword>
<evidence type="ECO:0000256" key="4">
    <source>
        <dbReference type="ARBA" id="ARBA00022980"/>
    </source>
</evidence>
<dbReference type="EMBL" id="JAPTSV010000004">
    <property type="protein sequence ID" value="KAJ1528701.1"/>
    <property type="molecule type" value="Genomic_DNA"/>
</dbReference>
<dbReference type="Pfam" id="PF09812">
    <property type="entry name" value="MRP-L28"/>
    <property type="match status" value="1"/>
</dbReference>
<evidence type="ECO:0000256" key="1">
    <source>
        <dbReference type="ARBA" id="ARBA00004173"/>
    </source>
</evidence>
<evidence type="ECO:0000256" key="3">
    <source>
        <dbReference type="ARBA" id="ARBA00022946"/>
    </source>
</evidence>
<dbReference type="AlphaFoldDB" id="A0AAV7XV50"/>
<comment type="similarity">
    <text evidence="2">Belongs to the mitochondrion-specific ribosomal protein mL40 family.</text>
</comment>
<evidence type="ECO:0000313" key="10">
    <source>
        <dbReference type="EMBL" id="KAJ1528701.1"/>
    </source>
</evidence>
<keyword evidence="3" id="KW-0809">Transit peptide</keyword>
<evidence type="ECO:0000256" key="6">
    <source>
        <dbReference type="ARBA" id="ARBA00023274"/>
    </source>
</evidence>
<reference evidence="10" key="1">
    <citation type="submission" date="2022-12" db="EMBL/GenBank/DDBJ databases">
        <title>Chromosome-level genome assembly of the bean flower thrips Megalurothrips usitatus.</title>
        <authorList>
            <person name="Ma L."/>
            <person name="Liu Q."/>
            <person name="Li H."/>
            <person name="Cai W."/>
        </authorList>
    </citation>
    <scope>NUCLEOTIDE SEQUENCE</scope>
    <source>
        <strain evidence="10">Cailab_2022a</strain>
    </source>
</reference>
<gene>
    <name evidence="10" type="ORF">ONE63_007094</name>
</gene>